<evidence type="ECO:0000259" key="2">
    <source>
        <dbReference type="Pfam" id="PF14111"/>
    </source>
</evidence>
<gene>
    <name evidence="3" type="ORF">HHK36_024187</name>
</gene>
<evidence type="ECO:0000256" key="1">
    <source>
        <dbReference type="SAM" id="MobiDB-lite"/>
    </source>
</evidence>
<protein>
    <recommendedName>
        <fullName evidence="2">DUF4283 domain-containing protein</fullName>
    </recommendedName>
</protein>
<dbReference type="Pfam" id="PF14111">
    <property type="entry name" value="DUF4283"/>
    <property type="match status" value="1"/>
</dbReference>
<accession>A0A835D413</accession>
<evidence type="ECO:0000313" key="3">
    <source>
        <dbReference type="EMBL" id="KAF8389668.1"/>
    </source>
</evidence>
<evidence type="ECO:0000313" key="4">
    <source>
        <dbReference type="Proteomes" id="UP000655225"/>
    </source>
</evidence>
<dbReference type="PANTHER" id="PTHR11697:SF230">
    <property type="entry name" value="ZINC FINGER, MYM DOMAIN CONTAINING 1"/>
    <property type="match status" value="1"/>
</dbReference>
<comment type="caution">
    <text evidence="3">The sequence shown here is derived from an EMBL/GenBank/DDBJ whole genome shotgun (WGS) entry which is preliminary data.</text>
</comment>
<organism evidence="3 4">
    <name type="scientific">Tetracentron sinense</name>
    <name type="common">Spur-leaf</name>
    <dbReference type="NCBI Taxonomy" id="13715"/>
    <lineage>
        <taxon>Eukaryota</taxon>
        <taxon>Viridiplantae</taxon>
        <taxon>Streptophyta</taxon>
        <taxon>Embryophyta</taxon>
        <taxon>Tracheophyta</taxon>
        <taxon>Spermatophyta</taxon>
        <taxon>Magnoliopsida</taxon>
        <taxon>Trochodendrales</taxon>
        <taxon>Trochodendraceae</taxon>
        <taxon>Tetracentron</taxon>
    </lineage>
</organism>
<name>A0A835D413_TETSI</name>
<dbReference type="Proteomes" id="UP000655225">
    <property type="component" value="Unassembled WGS sequence"/>
</dbReference>
<dbReference type="OrthoDB" id="1298466at2759"/>
<dbReference type="EMBL" id="JABCRI010000018">
    <property type="protein sequence ID" value="KAF8389668.1"/>
    <property type="molecule type" value="Genomic_DNA"/>
</dbReference>
<dbReference type="InterPro" id="IPR025558">
    <property type="entry name" value="DUF4283"/>
</dbReference>
<dbReference type="AlphaFoldDB" id="A0A835D413"/>
<keyword evidence="4" id="KW-1185">Reference proteome</keyword>
<reference evidence="3 4" key="1">
    <citation type="submission" date="2020-04" db="EMBL/GenBank/DDBJ databases">
        <title>Plant Genome Project.</title>
        <authorList>
            <person name="Zhang R.-G."/>
        </authorList>
    </citation>
    <scope>NUCLEOTIDE SEQUENCE [LARGE SCALE GENOMIC DNA]</scope>
    <source>
        <strain evidence="3">YNK0</strain>
        <tissue evidence="3">Leaf</tissue>
    </source>
</reference>
<sequence length="640" mass="72877">MVSSMAAGPMIGGSSSRPPDPSPSYAEIAKGKTYVEVSNDSRSLVPEQVNISKTIAAYQGEPALFLTPDESAKLASPLKLSLVAKCSYGRPSFPAIREFFKKQFHLKFDYHIGVLDPRHLLIRFSAEEDYLTIYLKEYCYINGLLLRFIKWTPTFCTGLEPSIIPIWISLPNLPLHLYQEQILRSIGSAVGKVLCLDGPTKMLTRPNKARLCVDMDVTKHKASRIWLDEDRTNVNSKIINLETEEQLHEKSGDEAEDLHIINSEVRSIQNSGKEQISTQNKEGDPHITNIDFNNIQNSRKEHNSSHYKEEVQPEVIPGQALEVANAMASITEGWKTDAKQSKLFFRKKNLHSSIPPSRKIPNDINWRSSSTSEFHHEKDIMSMIATETPDTIINEVRDYLFAVLIDGSRDTLIAIVKKHNKIDVFFNLVSNVVNVVRASCKHHDILREKQVAKIIEALKNGELSSGHGLNQETSLKRVGDTRWGSHYDTLISLIIMFSSVTDVFEIVDKDCSKMEQRFEVCALLESTLTFEFAFFLHLMKIILGITNDLSKALQRKKQDIVNTMTLVQVSKQQLQVMRDNGWDTLFTEIYLFCAKQMIIVPNMDEKFVAPGRSRHNAKEITNLYHYRSEYFYTTIDMQLQ</sequence>
<dbReference type="InterPro" id="IPR055298">
    <property type="entry name" value="AtLOH3-like"/>
</dbReference>
<proteinExistence type="predicted"/>
<dbReference type="PANTHER" id="PTHR11697">
    <property type="entry name" value="GENERAL TRANSCRIPTION FACTOR 2-RELATED ZINC FINGER PROTEIN"/>
    <property type="match status" value="1"/>
</dbReference>
<feature type="region of interest" description="Disordered" evidence="1">
    <location>
        <begin position="1"/>
        <end position="25"/>
    </location>
</feature>
<feature type="domain" description="DUF4283" evidence="2">
    <location>
        <begin position="78"/>
        <end position="156"/>
    </location>
</feature>